<dbReference type="Gramene" id="mRNA:HanXRQr2_Chr08g0360931">
    <property type="protein sequence ID" value="mRNA:HanXRQr2_Chr08g0360931"/>
    <property type="gene ID" value="HanXRQr2_Chr08g0360931"/>
</dbReference>
<dbReference type="Proteomes" id="UP000215914">
    <property type="component" value="Unassembled WGS sequence"/>
</dbReference>
<gene>
    <name evidence="2" type="ORF">HanXRQr2_Chr08g0360931</name>
</gene>
<reference evidence="2" key="2">
    <citation type="submission" date="2020-06" db="EMBL/GenBank/DDBJ databases">
        <title>Helianthus annuus Genome sequencing and assembly Release 2.</title>
        <authorList>
            <person name="Gouzy J."/>
            <person name="Langlade N."/>
            <person name="Munos S."/>
        </authorList>
    </citation>
    <scope>NUCLEOTIDE SEQUENCE</scope>
    <source>
        <tissue evidence="2">Leaves</tissue>
    </source>
</reference>
<evidence type="ECO:0000313" key="2">
    <source>
        <dbReference type="EMBL" id="KAF5797208.1"/>
    </source>
</evidence>
<protein>
    <submittedName>
        <fullName evidence="2">Uncharacterized protein</fullName>
    </submittedName>
</protein>
<comment type="caution">
    <text evidence="2">The sequence shown here is derived from an EMBL/GenBank/DDBJ whole genome shotgun (WGS) entry which is preliminary data.</text>
</comment>
<dbReference type="AlphaFoldDB" id="A0A9K3IHX2"/>
<name>A0A9K3IHX2_HELAN</name>
<accession>A0A9K3IHX2</accession>
<proteinExistence type="predicted"/>
<reference evidence="2" key="1">
    <citation type="journal article" date="2017" name="Nature">
        <title>The sunflower genome provides insights into oil metabolism, flowering and Asterid evolution.</title>
        <authorList>
            <person name="Badouin H."/>
            <person name="Gouzy J."/>
            <person name="Grassa C.J."/>
            <person name="Murat F."/>
            <person name="Staton S.E."/>
            <person name="Cottret L."/>
            <person name="Lelandais-Briere C."/>
            <person name="Owens G.L."/>
            <person name="Carrere S."/>
            <person name="Mayjonade B."/>
            <person name="Legrand L."/>
            <person name="Gill N."/>
            <person name="Kane N.C."/>
            <person name="Bowers J.E."/>
            <person name="Hubner S."/>
            <person name="Bellec A."/>
            <person name="Berard A."/>
            <person name="Berges H."/>
            <person name="Blanchet N."/>
            <person name="Boniface M.C."/>
            <person name="Brunel D."/>
            <person name="Catrice O."/>
            <person name="Chaidir N."/>
            <person name="Claudel C."/>
            <person name="Donnadieu C."/>
            <person name="Faraut T."/>
            <person name="Fievet G."/>
            <person name="Helmstetter N."/>
            <person name="King M."/>
            <person name="Knapp S.J."/>
            <person name="Lai Z."/>
            <person name="Le Paslier M.C."/>
            <person name="Lippi Y."/>
            <person name="Lorenzon L."/>
            <person name="Mandel J.R."/>
            <person name="Marage G."/>
            <person name="Marchand G."/>
            <person name="Marquand E."/>
            <person name="Bret-Mestries E."/>
            <person name="Morien E."/>
            <person name="Nambeesan S."/>
            <person name="Nguyen T."/>
            <person name="Pegot-Espagnet P."/>
            <person name="Pouilly N."/>
            <person name="Raftis F."/>
            <person name="Sallet E."/>
            <person name="Schiex T."/>
            <person name="Thomas J."/>
            <person name="Vandecasteele C."/>
            <person name="Vares D."/>
            <person name="Vear F."/>
            <person name="Vautrin S."/>
            <person name="Crespi M."/>
            <person name="Mangin B."/>
            <person name="Burke J.M."/>
            <person name="Salse J."/>
            <person name="Munos S."/>
            <person name="Vincourt P."/>
            <person name="Rieseberg L.H."/>
            <person name="Langlade N.B."/>
        </authorList>
    </citation>
    <scope>NUCLEOTIDE SEQUENCE</scope>
    <source>
        <tissue evidence="2">Leaves</tissue>
    </source>
</reference>
<sequence>MGDHHHPQGVGCNPLHLEVHAPDRLANPFLIPEAIQGQVVCQHPLKPQGARFLLKGGPALFQDNLLHLSEWGHVGDPHPQHLYIDDHLHLQGVDCDLHPLHLHMGDHHHLQGVGCNPLHLEVHALDRLANPFLIPELNLVIIFSGQDVCRDPLFEVGRDPLFVVGRDPLFEVGHDPLFEVGRDPLFEVGRDPLFVVGRDPLFEVGRDPLFEVGRDPLFVVGRDPLFEVGHDPLFEVGRDPLFEVGRDPLFEVGRDPLFKGGPGPPSGVAHEPRSGEGHHPRFSEGHSPLHPLTLCILDLHQFVAGLHLLRGDEIRELRQFHAVGLLLQLGVGQPSLCVRDPQALKAGLLHHHLYNLLDSSSFSSYICGLFSSNLFSSPNFHFPNSMNHI</sequence>
<dbReference type="EMBL" id="MNCJ02000323">
    <property type="protein sequence ID" value="KAF5797208.1"/>
    <property type="molecule type" value="Genomic_DNA"/>
</dbReference>
<evidence type="ECO:0000256" key="1">
    <source>
        <dbReference type="SAM" id="MobiDB-lite"/>
    </source>
</evidence>
<keyword evidence="3" id="KW-1185">Reference proteome</keyword>
<evidence type="ECO:0000313" key="3">
    <source>
        <dbReference type="Proteomes" id="UP000215914"/>
    </source>
</evidence>
<feature type="region of interest" description="Disordered" evidence="1">
    <location>
        <begin position="257"/>
        <end position="285"/>
    </location>
</feature>
<organism evidence="2 3">
    <name type="scientific">Helianthus annuus</name>
    <name type="common">Common sunflower</name>
    <dbReference type="NCBI Taxonomy" id="4232"/>
    <lineage>
        <taxon>Eukaryota</taxon>
        <taxon>Viridiplantae</taxon>
        <taxon>Streptophyta</taxon>
        <taxon>Embryophyta</taxon>
        <taxon>Tracheophyta</taxon>
        <taxon>Spermatophyta</taxon>
        <taxon>Magnoliopsida</taxon>
        <taxon>eudicotyledons</taxon>
        <taxon>Gunneridae</taxon>
        <taxon>Pentapetalae</taxon>
        <taxon>asterids</taxon>
        <taxon>campanulids</taxon>
        <taxon>Asterales</taxon>
        <taxon>Asteraceae</taxon>
        <taxon>Asteroideae</taxon>
        <taxon>Heliantheae alliance</taxon>
        <taxon>Heliantheae</taxon>
        <taxon>Helianthus</taxon>
    </lineage>
</organism>
<feature type="compositionally biased region" description="Basic and acidic residues" evidence="1">
    <location>
        <begin position="270"/>
        <end position="284"/>
    </location>
</feature>